<evidence type="ECO:0000313" key="1">
    <source>
        <dbReference type="EMBL" id="GAA4251649.1"/>
    </source>
</evidence>
<gene>
    <name evidence="1" type="ORF">GCM10022255_045100</name>
</gene>
<accession>A0ABP8DB39</accession>
<dbReference type="EMBL" id="BAABAT010000011">
    <property type="protein sequence ID" value="GAA4251649.1"/>
    <property type="molecule type" value="Genomic_DNA"/>
</dbReference>
<protein>
    <submittedName>
        <fullName evidence="1">Uncharacterized protein</fullName>
    </submittedName>
</protein>
<name>A0ABP8DB39_9ACTN</name>
<dbReference type="Proteomes" id="UP001500620">
    <property type="component" value="Unassembled WGS sequence"/>
</dbReference>
<sequence>MTLASKGSRRIVVDGVAFRWLVRRKPTYCQANGWAPLTFVVERAEGRGSVLAISLPSAHPGNWFGLPSQPVLPGTVAACISRALAAGWRPSRPGPAFFMSLGDSAPHGG</sequence>
<reference evidence="2" key="1">
    <citation type="journal article" date="2019" name="Int. J. Syst. Evol. Microbiol.">
        <title>The Global Catalogue of Microorganisms (GCM) 10K type strain sequencing project: providing services to taxonomists for standard genome sequencing and annotation.</title>
        <authorList>
            <consortium name="The Broad Institute Genomics Platform"/>
            <consortium name="The Broad Institute Genome Sequencing Center for Infectious Disease"/>
            <person name="Wu L."/>
            <person name="Ma J."/>
        </authorList>
    </citation>
    <scope>NUCLEOTIDE SEQUENCE [LARGE SCALE GENOMIC DNA]</scope>
    <source>
        <strain evidence="2">JCM 17441</strain>
    </source>
</reference>
<organism evidence="1 2">
    <name type="scientific">Dactylosporangium darangshiense</name>
    <dbReference type="NCBI Taxonomy" id="579108"/>
    <lineage>
        <taxon>Bacteria</taxon>
        <taxon>Bacillati</taxon>
        <taxon>Actinomycetota</taxon>
        <taxon>Actinomycetes</taxon>
        <taxon>Micromonosporales</taxon>
        <taxon>Micromonosporaceae</taxon>
        <taxon>Dactylosporangium</taxon>
    </lineage>
</organism>
<proteinExistence type="predicted"/>
<comment type="caution">
    <text evidence="1">The sequence shown here is derived from an EMBL/GenBank/DDBJ whole genome shotgun (WGS) entry which is preliminary data.</text>
</comment>
<evidence type="ECO:0000313" key="2">
    <source>
        <dbReference type="Proteomes" id="UP001500620"/>
    </source>
</evidence>
<keyword evidence="2" id="KW-1185">Reference proteome</keyword>